<dbReference type="InterPro" id="IPR001753">
    <property type="entry name" value="Enoyl-CoA_hydra/iso"/>
</dbReference>
<dbReference type="Pfam" id="PF00378">
    <property type="entry name" value="ECH_1"/>
    <property type="match status" value="1"/>
</dbReference>
<dbReference type="Gene3D" id="3.90.226.10">
    <property type="entry name" value="2-enoyl-CoA Hydratase, Chain A, domain 1"/>
    <property type="match status" value="1"/>
</dbReference>
<protein>
    <submittedName>
        <fullName evidence="3">Putative enoyl-CoA hydratase</fullName>
        <ecNumber evidence="3">4.2.1.17</ecNumber>
    </submittedName>
</protein>
<accession>A0A5C5XPC0</accession>
<keyword evidence="3" id="KW-0456">Lyase</keyword>
<name>A0A5C5XPC0_9PLAN</name>
<organism evidence="3 4">
    <name type="scientific">Rubinisphaera italica</name>
    <dbReference type="NCBI Taxonomy" id="2527969"/>
    <lineage>
        <taxon>Bacteria</taxon>
        <taxon>Pseudomonadati</taxon>
        <taxon>Planctomycetota</taxon>
        <taxon>Planctomycetia</taxon>
        <taxon>Planctomycetales</taxon>
        <taxon>Planctomycetaceae</taxon>
        <taxon>Rubinisphaera</taxon>
    </lineage>
</organism>
<evidence type="ECO:0000256" key="1">
    <source>
        <dbReference type="ARBA" id="ARBA00005254"/>
    </source>
</evidence>
<evidence type="ECO:0000313" key="4">
    <source>
        <dbReference type="Proteomes" id="UP000316095"/>
    </source>
</evidence>
<dbReference type="InterPro" id="IPR029045">
    <property type="entry name" value="ClpP/crotonase-like_dom_sf"/>
</dbReference>
<evidence type="ECO:0000313" key="3">
    <source>
        <dbReference type="EMBL" id="TWT64518.1"/>
    </source>
</evidence>
<comment type="caution">
    <text evidence="3">The sequence shown here is derived from an EMBL/GenBank/DDBJ whole genome shotgun (WGS) entry which is preliminary data.</text>
</comment>
<sequence>MRNSDSPVTQVDLQIEKQVATITLSGVKGIQTLSSQTRQNLHVALDQLEKTPALRIVQFQGTGRTFIAGADIHEFQDLTESTAGNLVTDGQQLMTRIAELPYITIAAINGACAGGGWELALACDFRIAIEDAKIGLPETSLGLLPCWGGTVRMTQQFGSALANQLILTGELIKAKSAFKKGLLHDVCTADEFEEQLSNLKSTLFSRSPFAQKMARKVIVKTAAREHQASLGFSDERNAFLECVHSGQVAIGVEAFLNKKSPIWDQAAI</sequence>
<dbReference type="GO" id="GO:0006635">
    <property type="term" value="P:fatty acid beta-oxidation"/>
    <property type="evidence" value="ECO:0007669"/>
    <property type="project" value="TreeGrafter"/>
</dbReference>
<comment type="similarity">
    <text evidence="1 2">Belongs to the enoyl-CoA hydratase/isomerase family.</text>
</comment>
<dbReference type="InterPro" id="IPR018376">
    <property type="entry name" value="Enoyl-CoA_hyd/isom_CS"/>
</dbReference>
<dbReference type="OrthoDB" id="370015at2"/>
<dbReference type="RefSeq" id="WP_146506224.1">
    <property type="nucleotide sequence ID" value="NZ_SJPG01000001.1"/>
</dbReference>
<reference evidence="3 4" key="1">
    <citation type="submission" date="2019-02" db="EMBL/GenBank/DDBJ databases">
        <title>Deep-cultivation of Planctomycetes and their phenomic and genomic characterization uncovers novel biology.</title>
        <authorList>
            <person name="Wiegand S."/>
            <person name="Jogler M."/>
            <person name="Boedeker C."/>
            <person name="Pinto D."/>
            <person name="Vollmers J."/>
            <person name="Rivas-Marin E."/>
            <person name="Kohn T."/>
            <person name="Peeters S.H."/>
            <person name="Heuer A."/>
            <person name="Rast P."/>
            <person name="Oberbeckmann S."/>
            <person name="Bunk B."/>
            <person name="Jeske O."/>
            <person name="Meyerdierks A."/>
            <person name="Storesund J.E."/>
            <person name="Kallscheuer N."/>
            <person name="Luecker S."/>
            <person name="Lage O.M."/>
            <person name="Pohl T."/>
            <person name="Merkel B.J."/>
            <person name="Hornburger P."/>
            <person name="Mueller R.-W."/>
            <person name="Bruemmer F."/>
            <person name="Labrenz M."/>
            <person name="Spormann A.M."/>
            <person name="Op Den Camp H."/>
            <person name="Overmann J."/>
            <person name="Amann R."/>
            <person name="Jetten M.S.M."/>
            <person name="Mascher T."/>
            <person name="Medema M.H."/>
            <person name="Devos D.P."/>
            <person name="Kaster A.-K."/>
            <person name="Ovreas L."/>
            <person name="Rohde M."/>
            <person name="Galperin M.Y."/>
            <person name="Jogler C."/>
        </authorList>
    </citation>
    <scope>NUCLEOTIDE SEQUENCE [LARGE SCALE GENOMIC DNA]</scope>
    <source>
        <strain evidence="3 4">Pan54</strain>
    </source>
</reference>
<dbReference type="SUPFAM" id="SSF52096">
    <property type="entry name" value="ClpP/crotonase"/>
    <property type="match status" value="1"/>
</dbReference>
<dbReference type="GO" id="GO:0004300">
    <property type="term" value="F:enoyl-CoA hydratase activity"/>
    <property type="evidence" value="ECO:0007669"/>
    <property type="project" value="UniProtKB-EC"/>
</dbReference>
<dbReference type="AlphaFoldDB" id="A0A5C5XPC0"/>
<evidence type="ECO:0000256" key="2">
    <source>
        <dbReference type="RuleBase" id="RU003707"/>
    </source>
</evidence>
<dbReference type="PANTHER" id="PTHR11941">
    <property type="entry name" value="ENOYL-COA HYDRATASE-RELATED"/>
    <property type="match status" value="1"/>
</dbReference>
<gene>
    <name evidence="3" type="primary">fadB</name>
    <name evidence="3" type="ORF">Pan54_52820</name>
</gene>
<dbReference type="CDD" id="cd06558">
    <property type="entry name" value="crotonase-like"/>
    <property type="match status" value="1"/>
</dbReference>
<keyword evidence="4" id="KW-1185">Reference proteome</keyword>
<dbReference type="Proteomes" id="UP000316095">
    <property type="component" value="Unassembled WGS sequence"/>
</dbReference>
<dbReference type="EMBL" id="SJPG01000001">
    <property type="protein sequence ID" value="TWT64518.1"/>
    <property type="molecule type" value="Genomic_DNA"/>
</dbReference>
<dbReference type="PROSITE" id="PS00166">
    <property type="entry name" value="ENOYL_COA_HYDRATASE"/>
    <property type="match status" value="1"/>
</dbReference>
<dbReference type="EC" id="4.2.1.17" evidence="3"/>
<proteinExistence type="inferred from homology"/>
<dbReference type="PANTHER" id="PTHR11941:SF54">
    <property type="entry name" value="ENOYL-COA HYDRATASE, MITOCHONDRIAL"/>
    <property type="match status" value="1"/>
</dbReference>